<protein>
    <recommendedName>
        <fullName evidence="3">Leucine-binding protein domain-containing protein</fullName>
    </recommendedName>
</protein>
<gene>
    <name evidence="1" type="ORF">GCM10011505_06460</name>
</gene>
<evidence type="ECO:0000313" key="1">
    <source>
        <dbReference type="EMBL" id="GGB27855.1"/>
    </source>
</evidence>
<name>A0ABQ1IBG1_9PROT</name>
<accession>A0ABQ1IBG1</accession>
<keyword evidence="2" id="KW-1185">Reference proteome</keyword>
<proteinExistence type="predicted"/>
<dbReference type="RefSeq" id="WP_188574840.1">
    <property type="nucleotide sequence ID" value="NZ_BMDZ01000004.1"/>
</dbReference>
<comment type="caution">
    <text evidence="1">The sequence shown here is derived from an EMBL/GenBank/DDBJ whole genome shotgun (WGS) entry which is preliminary data.</text>
</comment>
<dbReference type="PANTHER" id="PTHR47235:SF1">
    <property type="entry name" value="BLR6548 PROTEIN"/>
    <property type="match status" value="1"/>
</dbReference>
<sequence length="135" mass="15136">MLKPAGLDNARGVISTAIAKHPDDPRWKDDAGMARYLDFMKTWFPSGEVASLSNVLAYVTNEVLVEILRRAGDDLTRTNIRDIARDIDVQPGMYINGVRYTVTPQDLDPIKTFQMICFDGERWQSFGAPISSTAR</sequence>
<evidence type="ECO:0000313" key="2">
    <source>
        <dbReference type="Proteomes" id="UP000603352"/>
    </source>
</evidence>
<dbReference type="SUPFAM" id="SSF53822">
    <property type="entry name" value="Periplasmic binding protein-like I"/>
    <property type="match status" value="1"/>
</dbReference>
<dbReference type="InterPro" id="IPR028082">
    <property type="entry name" value="Peripla_BP_I"/>
</dbReference>
<dbReference type="EMBL" id="BMDZ01000004">
    <property type="protein sequence ID" value="GGB27855.1"/>
    <property type="molecule type" value="Genomic_DNA"/>
</dbReference>
<dbReference type="PANTHER" id="PTHR47235">
    <property type="entry name" value="BLR6548 PROTEIN"/>
    <property type="match status" value="1"/>
</dbReference>
<dbReference type="Gene3D" id="3.40.50.2300">
    <property type="match status" value="2"/>
</dbReference>
<reference evidence="2" key="1">
    <citation type="journal article" date="2019" name="Int. J. Syst. Evol. Microbiol.">
        <title>The Global Catalogue of Microorganisms (GCM) 10K type strain sequencing project: providing services to taxonomists for standard genome sequencing and annotation.</title>
        <authorList>
            <consortium name="The Broad Institute Genomics Platform"/>
            <consortium name="The Broad Institute Genome Sequencing Center for Infectious Disease"/>
            <person name="Wu L."/>
            <person name="Ma J."/>
        </authorList>
    </citation>
    <scope>NUCLEOTIDE SEQUENCE [LARGE SCALE GENOMIC DNA]</scope>
    <source>
        <strain evidence="2">CGMCC 1.10188</strain>
    </source>
</reference>
<dbReference type="Proteomes" id="UP000603352">
    <property type="component" value="Unassembled WGS sequence"/>
</dbReference>
<organism evidence="1 2">
    <name type="scientific">Tistrella bauzanensis</name>
    <dbReference type="NCBI Taxonomy" id="657419"/>
    <lineage>
        <taxon>Bacteria</taxon>
        <taxon>Pseudomonadati</taxon>
        <taxon>Pseudomonadota</taxon>
        <taxon>Alphaproteobacteria</taxon>
        <taxon>Geminicoccales</taxon>
        <taxon>Geminicoccaceae</taxon>
        <taxon>Tistrella</taxon>
    </lineage>
</organism>
<evidence type="ECO:0008006" key="3">
    <source>
        <dbReference type="Google" id="ProtNLM"/>
    </source>
</evidence>